<protein>
    <submittedName>
        <fullName evidence="1">Uncharacterized protein</fullName>
    </submittedName>
</protein>
<dbReference type="EMBL" id="CAUJNA010000766">
    <property type="protein sequence ID" value="CAJ1380958.1"/>
    <property type="molecule type" value="Genomic_DNA"/>
</dbReference>
<name>A0AA36MW23_9DINO</name>
<proteinExistence type="predicted"/>
<sequence>MRRSEAGVLILVGKNPAVVATPGTRLKHAKKPLDWKPQEEKGLVITDDYWDIFQFGPEELQKMDEMVEEKNKAESVPALVELQPDEENDYNNIMTKMVIAWMLLHLAACGPQHYEAHVIDVKDAFLMVPQPEEERASVTHKGKLVRCLPASEQLQTGGMSILGTQLKSEHQSWPHFHGQHG</sequence>
<accession>A0AA36MW23</accession>
<keyword evidence="2" id="KW-1185">Reference proteome</keyword>
<organism evidence="1 2">
    <name type="scientific">Effrenium voratum</name>
    <dbReference type="NCBI Taxonomy" id="2562239"/>
    <lineage>
        <taxon>Eukaryota</taxon>
        <taxon>Sar</taxon>
        <taxon>Alveolata</taxon>
        <taxon>Dinophyceae</taxon>
        <taxon>Suessiales</taxon>
        <taxon>Symbiodiniaceae</taxon>
        <taxon>Effrenium</taxon>
    </lineage>
</organism>
<reference evidence="1" key="1">
    <citation type="submission" date="2023-08" db="EMBL/GenBank/DDBJ databases">
        <authorList>
            <person name="Chen Y."/>
            <person name="Shah S."/>
            <person name="Dougan E. K."/>
            <person name="Thang M."/>
            <person name="Chan C."/>
        </authorList>
    </citation>
    <scope>NUCLEOTIDE SEQUENCE</scope>
</reference>
<evidence type="ECO:0000313" key="1">
    <source>
        <dbReference type="EMBL" id="CAJ1380958.1"/>
    </source>
</evidence>
<dbReference type="AlphaFoldDB" id="A0AA36MW23"/>
<evidence type="ECO:0000313" key="2">
    <source>
        <dbReference type="Proteomes" id="UP001178507"/>
    </source>
</evidence>
<comment type="caution">
    <text evidence="1">The sequence shown here is derived from an EMBL/GenBank/DDBJ whole genome shotgun (WGS) entry which is preliminary data.</text>
</comment>
<gene>
    <name evidence="1" type="ORF">EVOR1521_LOCUS8771</name>
</gene>
<dbReference type="Proteomes" id="UP001178507">
    <property type="component" value="Unassembled WGS sequence"/>
</dbReference>